<dbReference type="GO" id="GO:0043190">
    <property type="term" value="C:ATP-binding cassette (ABC) transporter complex"/>
    <property type="evidence" value="ECO:0007669"/>
    <property type="project" value="InterPro"/>
</dbReference>
<name>A0A1Z3HLW7_9CYAN</name>
<dbReference type="GO" id="GO:0015833">
    <property type="term" value="P:peptide transport"/>
    <property type="evidence" value="ECO:0007669"/>
    <property type="project" value="TreeGrafter"/>
</dbReference>
<dbReference type="Gene3D" id="3.10.105.10">
    <property type="entry name" value="Dipeptide-binding Protein, Domain 3"/>
    <property type="match status" value="1"/>
</dbReference>
<proteinExistence type="inferred from homology"/>
<dbReference type="GO" id="GO:1904680">
    <property type="term" value="F:peptide transmembrane transporter activity"/>
    <property type="evidence" value="ECO:0007669"/>
    <property type="project" value="TreeGrafter"/>
</dbReference>
<keyword evidence="3" id="KW-0732">Signal</keyword>
<accession>A0A1Z3HLW7</accession>
<dbReference type="Gene3D" id="3.40.190.10">
    <property type="entry name" value="Periplasmic binding protein-like II"/>
    <property type="match status" value="1"/>
</dbReference>
<comment type="similarity">
    <text evidence="1">Belongs to the bacterial solute-binding protein 5 family.</text>
</comment>
<evidence type="ECO:0000256" key="1">
    <source>
        <dbReference type="ARBA" id="ARBA00005695"/>
    </source>
</evidence>
<dbReference type="Proteomes" id="UP000191901">
    <property type="component" value="Chromosome"/>
</dbReference>
<evidence type="ECO:0000313" key="5">
    <source>
        <dbReference type="EMBL" id="ASC71288.1"/>
    </source>
</evidence>
<evidence type="ECO:0000259" key="4">
    <source>
        <dbReference type="Pfam" id="PF00496"/>
    </source>
</evidence>
<dbReference type="KEGG" id="hhg:XM38_022400"/>
<organism evidence="5 6">
    <name type="scientific">Halomicronema hongdechloris C2206</name>
    <dbReference type="NCBI Taxonomy" id="1641165"/>
    <lineage>
        <taxon>Bacteria</taxon>
        <taxon>Bacillati</taxon>
        <taxon>Cyanobacteriota</taxon>
        <taxon>Cyanophyceae</taxon>
        <taxon>Nodosilineales</taxon>
        <taxon>Nodosilineaceae</taxon>
        <taxon>Halomicronema</taxon>
    </lineage>
</organism>
<dbReference type="CDD" id="cd08500">
    <property type="entry name" value="PBP2_NikA_DppA_OppA_like_4"/>
    <property type="match status" value="1"/>
</dbReference>
<feature type="domain" description="Solute-binding protein family 5" evidence="4">
    <location>
        <begin position="92"/>
        <end position="493"/>
    </location>
</feature>
<dbReference type="PIRSF" id="PIRSF002741">
    <property type="entry name" value="MppA"/>
    <property type="match status" value="1"/>
</dbReference>
<evidence type="ECO:0000256" key="2">
    <source>
        <dbReference type="ARBA" id="ARBA00022448"/>
    </source>
</evidence>
<keyword evidence="6" id="KW-1185">Reference proteome</keyword>
<dbReference type="EMBL" id="CP021983">
    <property type="protein sequence ID" value="ASC71288.1"/>
    <property type="molecule type" value="Genomic_DNA"/>
</dbReference>
<dbReference type="AlphaFoldDB" id="A0A1Z3HLW7"/>
<dbReference type="InterPro" id="IPR039424">
    <property type="entry name" value="SBP_5"/>
</dbReference>
<gene>
    <name evidence="5" type="ORF">XM38_022400</name>
</gene>
<dbReference type="Pfam" id="PF00496">
    <property type="entry name" value="SBP_bac_5"/>
    <property type="match status" value="1"/>
</dbReference>
<dbReference type="PANTHER" id="PTHR30290">
    <property type="entry name" value="PERIPLASMIC BINDING COMPONENT OF ABC TRANSPORTER"/>
    <property type="match status" value="1"/>
</dbReference>
<sequence length="601" mass="67244">MVAKTAIGNRIKQLHRGLRRLLALLLASLMMLSNGGCSLEQFEKPGVSNVEPLVFSTLSDPKTFNPVLNQEYPNVFLYTYEGLTGQDGTTGEIIPKQAESWDMSEDGKTIVFTLRPNLKWSDGEPLTAADVVFTYNEVVFNEEIPTSNRDVMRIGEAGLLPEVVQLDERRIQFNLPEPFAPLLRTTSMEILPAHILRPTLEERDADGNLRFLSTWGTDTPPAQVVSNGPYRIKAYYPAERVVFERNPYYWQQDDQGRQQPYIQELIWQVVESSDTQVLQFRSGGLDLISVAPDFFALLKREEERGNFTIYNGGPALGTNFLCFNLNQGTRNGEPLVDPVRSQWFNTLEFRQAVSYAIDRQAMINNIFQGLGEVQTSPISVQSPYYAPPEAGIPTYDYNLDKAKSLLAQAGFQTNARGELEDSDGNRVNFTLITNAGNKIRESIAAQIKQDLDKLGIEVNLQPIAFNTLVSKLSDSLDWEAHVLGLTGGLEPNNGANVWLLNGSLHVFNQQALSGQQPIAGWQAKDWEAKIAQLYIQAAQEPNEAKRQAIYRETQRLTQTHLPFIYLINPLSLGAVRNTIDGIRYSAIGGALWNLEALTIED</sequence>
<dbReference type="RefSeq" id="WP_187329366.1">
    <property type="nucleotide sequence ID" value="NZ_CP021983.2"/>
</dbReference>
<protein>
    <submittedName>
        <fullName evidence="5">ABC transporter-binding protein</fullName>
    </submittedName>
</protein>
<keyword evidence="2" id="KW-0813">Transport</keyword>
<dbReference type="InterPro" id="IPR030678">
    <property type="entry name" value="Peptide/Ni-bd"/>
</dbReference>
<evidence type="ECO:0000313" key="6">
    <source>
        <dbReference type="Proteomes" id="UP000191901"/>
    </source>
</evidence>
<dbReference type="Gene3D" id="3.90.76.10">
    <property type="entry name" value="Dipeptide-binding Protein, Domain 1"/>
    <property type="match status" value="1"/>
</dbReference>
<dbReference type="SUPFAM" id="SSF53850">
    <property type="entry name" value="Periplasmic binding protein-like II"/>
    <property type="match status" value="1"/>
</dbReference>
<dbReference type="InterPro" id="IPR000914">
    <property type="entry name" value="SBP_5_dom"/>
</dbReference>
<evidence type="ECO:0000256" key="3">
    <source>
        <dbReference type="ARBA" id="ARBA00022729"/>
    </source>
</evidence>
<dbReference type="GO" id="GO:0042597">
    <property type="term" value="C:periplasmic space"/>
    <property type="evidence" value="ECO:0007669"/>
    <property type="project" value="UniProtKB-ARBA"/>
</dbReference>
<dbReference type="PANTHER" id="PTHR30290:SF9">
    <property type="entry name" value="OLIGOPEPTIDE-BINDING PROTEIN APPA"/>
    <property type="match status" value="1"/>
</dbReference>
<reference evidence="5 6" key="1">
    <citation type="journal article" date="2016" name="Biochim. Biophys. Acta">
        <title>Characterization of red-shifted phycobilisomes isolated from the chlorophyll f-containing cyanobacterium Halomicronema hongdechloris.</title>
        <authorList>
            <person name="Li Y."/>
            <person name="Lin Y."/>
            <person name="Garvey C.J."/>
            <person name="Birch D."/>
            <person name="Corkery R.W."/>
            <person name="Loughlin P.C."/>
            <person name="Scheer H."/>
            <person name="Willows R.D."/>
            <person name="Chen M."/>
        </authorList>
    </citation>
    <scope>NUCLEOTIDE SEQUENCE [LARGE SCALE GENOMIC DNA]</scope>
    <source>
        <strain evidence="5 6">C2206</strain>
    </source>
</reference>